<evidence type="ECO:0000313" key="4">
    <source>
        <dbReference type="Proteomes" id="UP000317043"/>
    </source>
</evidence>
<accession>A0A543AZY2</accession>
<feature type="domain" description="Type VII secretion system protein EccE" evidence="2">
    <location>
        <begin position="160"/>
        <end position="253"/>
    </location>
</feature>
<evidence type="ECO:0000256" key="1">
    <source>
        <dbReference type="SAM" id="Phobius"/>
    </source>
</evidence>
<keyword evidence="1" id="KW-0472">Membrane</keyword>
<dbReference type="InParanoid" id="A0A543AZY2"/>
<keyword evidence="4" id="KW-1185">Reference proteome</keyword>
<dbReference type="InterPro" id="IPR050051">
    <property type="entry name" value="EccE_dom"/>
</dbReference>
<organism evidence="3 4">
    <name type="scientific">Stackebrandtia endophytica</name>
    <dbReference type="NCBI Taxonomy" id="1496996"/>
    <lineage>
        <taxon>Bacteria</taxon>
        <taxon>Bacillati</taxon>
        <taxon>Actinomycetota</taxon>
        <taxon>Actinomycetes</taxon>
        <taxon>Glycomycetales</taxon>
        <taxon>Glycomycetaceae</taxon>
        <taxon>Stackebrandtia</taxon>
    </lineage>
</organism>
<dbReference type="Proteomes" id="UP000317043">
    <property type="component" value="Unassembled WGS sequence"/>
</dbReference>
<dbReference type="RefSeq" id="WP_142042143.1">
    <property type="nucleotide sequence ID" value="NZ_JBHTGS010000001.1"/>
</dbReference>
<dbReference type="Pfam" id="PF11203">
    <property type="entry name" value="EccE"/>
    <property type="match status" value="1"/>
</dbReference>
<keyword evidence="1" id="KW-0812">Transmembrane</keyword>
<evidence type="ECO:0000259" key="2">
    <source>
        <dbReference type="Pfam" id="PF11203"/>
    </source>
</evidence>
<gene>
    <name evidence="3" type="ORF">FB566_3720</name>
</gene>
<name>A0A543AZY2_9ACTN</name>
<protein>
    <submittedName>
        <fullName evidence="3">Type VII secretion protein EccE</fullName>
    </submittedName>
</protein>
<reference evidence="3 4" key="1">
    <citation type="submission" date="2019-06" db="EMBL/GenBank/DDBJ databases">
        <title>Sequencing the genomes of 1000 actinobacteria strains.</title>
        <authorList>
            <person name="Klenk H.-P."/>
        </authorList>
    </citation>
    <scope>NUCLEOTIDE SEQUENCE [LARGE SCALE GENOMIC DNA]</scope>
    <source>
        <strain evidence="3 4">DSM 45928</strain>
    </source>
</reference>
<proteinExistence type="predicted"/>
<sequence>MTTPPVPSTRQRGQIGLVTLSQLIFIEVVLAVLLFVPALSPIWIGGIMVAIAIATFGFHHRQLWTVHLSRLVRLRHRQRLDRLAEGAAGPSLTVDTISERGTSLGVAFDGTGWFAGLSVDTDAPPHEIFAALTDLLRYNGNPVTSVQLVTHSVAVTNPPRKSSWFIVRLDVREAPDVATDRGGGVVGVHRALSGTVGRLMKGASRIGVAMQPMNAEDLTNALQFSLDGGYYTTDPITEHWKAWQHGELEQATFSWHGRPRDADTAENFWQGTISLPADFCAFSIALRPSSNRPNENRQMVSCLIRLAAEADSINEICADLTALAKEHHVRLRRCDGVQGPAAYASAVSGGLW</sequence>
<feature type="transmembrane region" description="Helical" evidence="1">
    <location>
        <begin position="42"/>
        <end position="60"/>
    </location>
</feature>
<evidence type="ECO:0000313" key="3">
    <source>
        <dbReference type="EMBL" id="TQL78143.1"/>
    </source>
</evidence>
<dbReference type="EMBL" id="VFOW01000001">
    <property type="protein sequence ID" value="TQL78143.1"/>
    <property type="molecule type" value="Genomic_DNA"/>
</dbReference>
<dbReference type="AlphaFoldDB" id="A0A543AZY2"/>
<comment type="caution">
    <text evidence="3">The sequence shown here is derived from an EMBL/GenBank/DDBJ whole genome shotgun (WGS) entry which is preliminary data.</text>
</comment>
<feature type="transmembrane region" description="Helical" evidence="1">
    <location>
        <begin position="15"/>
        <end position="36"/>
    </location>
</feature>
<dbReference type="OrthoDB" id="4152590at2"/>
<keyword evidence="1" id="KW-1133">Transmembrane helix</keyword>